<organism evidence="2 3">
    <name type="scientific">Candidatus Sungbacteria bacterium RIFCSPHIGHO2_02_FULL_52_23</name>
    <dbReference type="NCBI Taxonomy" id="1802274"/>
    <lineage>
        <taxon>Bacteria</taxon>
        <taxon>Candidatus Sungiibacteriota</taxon>
    </lineage>
</organism>
<protein>
    <submittedName>
        <fullName evidence="2">Uncharacterized protein</fullName>
    </submittedName>
</protein>
<sequence>MQFRVCLLLAPGRSLGHLGGHGWPQSFSSGGVVMRKFLRVVALAVALAVVGVGTGVIQTPVAYADGGD</sequence>
<dbReference type="EMBL" id="MHQM01000051">
    <property type="protein sequence ID" value="OHA02303.1"/>
    <property type="molecule type" value="Genomic_DNA"/>
</dbReference>
<proteinExistence type="predicted"/>
<dbReference type="Proteomes" id="UP000178510">
    <property type="component" value="Unassembled WGS sequence"/>
</dbReference>
<evidence type="ECO:0000256" key="1">
    <source>
        <dbReference type="SAM" id="Phobius"/>
    </source>
</evidence>
<evidence type="ECO:0000313" key="3">
    <source>
        <dbReference type="Proteomes" id="UP000178510"/>
    </source>
</evidence>
<dbReference type="AlphaFoldDB" id="A0A1G2KSH9"/>
<accession>A0A1G2KSH9</accession>
<keyword evidence="1" id="KW-0812">Transmembrane</keyword>
<comment type="caution">
    <text evidence="2">The sequence shown here is derived from an EMBL/GenBank/DDBJ whole genome shotgun (WGS) entry which is preliminary data.</text>
</comment>
<keyword evidence="1" id="KW-1133">Transmembrane helix</keyword>
<keyword evidence="1" id="KW-0472">Membrane</keyword>
<reference evidence="2 3" key="1">
    <citation type="journal article" date="2016" name="Nat. Commun.">
        <title>Thousands of microbial genomes shed light on interconnected biogeochemical processes in an aquifer system.</title>
        <authorList>
            <person name="Anantharaman K."/>
            <person name="Brown C.T."/>
            <person name="Hug L.A."/>
            <person name="Sharon I."/>
            <person name="Castelle C.J."/>
            <person name="Probst A.J."/>
            <person name="Thomas B.C."/>
            <person name="Singh A."/>
            <person name="Wilkins M.J."/>
            <person name="Karaoz U."/>
            <person name="Brodie E.L."/>
            <person name="Williams K.H."/>
            <person name="Hubbard S.S."/>
            <person name="Banfield J.F."/>
        </authorList>
    </citation>
    <scope>NUCLEOTIDE SEQUENCE [LARGE SCALE GENOMIC DNA]</scope>
</reference>
<gene>
    <name evidence="2" type="ORF">A3J58_00560</name>
</gene>
<evidence type="ECO:0000313" key="2">
    <source>
        <dbReference type="EMBL" id="OHA02303.1"/>
    </source>
</evidence>
<name>A0A1G2KSH9_9BACT</name>
<feature type="transmembrane region" description="Helical" evidence="1">
    <location>
        <begin position="40"/>
        <end position="63"/>
    </location>
</feature>